<evidence type="ECO:0000259" key="3">
    <source>
        <dbReference type="PROSITE" id="PS50968"/>
    </source>
</evidence>
<dbReference type="Gene3D" id="2.40.50.100">
    <property type="match status" value="1"/>
</dbReference>
<sequence length="128" mass="14805">MKKNYQLKFTDTHEWIEINNLKTICKIGITNYAQETLGDLIFINFSIKKYQTIKAKDIIAIIESIKAASDIYSPITGTVIEINKNVERDPSIINNDPYNKGWLIKIQPTNINETKNLLDENLYKKTIK</sequence>
<evidence type="ECO:0000256" key="2">
    <source>
        <dbReference type="ARBA" id="ARBA00022823"/>
    </source>
</evidence>
<name>A0ABZ2H041_9GAMM</name>
<dbReference type="InterPro" id="IPR033753">
    <property type="entry name" value="GCV_H/Fam206"/>
</dbReference>
<dbReference type="PANTHER" id="PTHR11715:SF3">
    <property type="entry name" value="GLYCINE CLEAVAGE SYSTEM H PROTEIN-RELATED"/>
    <property type="match status" value="1"/>
</dbReference>
<keyword evidence="2" id="KW-0450">Lipoyl</keyword>
<dbReference type="InterPro" id="IPR000089">
    <property type="entry name" value="Biotin_lipoyl"/>
</dbReference>
<protein>
    <submittedName>
        <fullName evidence="4">Glycine cleavage system protein GcvH</fullName>
    </submittedName>
</protein>
<dbReference type="InterPro" id="IPR017453">
    <property type="entry name" value="GCV_H_sub"/>
</dbReference>
<accession>A0ABZ2H041</accession>
<dbReference type="InterPro" id="IPR011053">
    <property type="entry name" value="Single_hybrid_motif"/>
</dbReference>
<dbReference type="Proteomes" id="UP001360424">
    <property type="component" value="Chromosome"/>
</dbReference>
<dbReference type="PANTHER" id="PTHR11715">
    <property type="entry name" value="GLYCINE CLEAVAGE SYSTEM H PROTEIN"/>
    <property type="match status" value="1"/>
</dbReference>
<dbReference type="NCBIfam" id="NF002270">
    <property type="entry name" value="PRK01202.1"/>
    <property type="match status" value="1"/>
</dbReference>
<dbReference type="RefSeq" id="WP_338521337.1">
    <property type="nucleotide sequence ID" value="NZ_CP135136.1"/>
</dbReference>
<dbReference type="PROSITE" id="PS50968">
    <property type="entry name" value="BIOTINYL_LIPOYL"/>
    <property type="match status" value="1"/>
</dbReference>
<evidence type="ECO:0000256" key="1">
    <source>
        <dbReference type="ARBA" id="ARBA00009249"/>
    </source>
</evidence>
<evidence type="ECO:0000313" key="4">
    <source>
        <dbReference type="EMBL" id="WWR11887.1"/>
    </source>
</evidence>
<dbReference type="NCBIfam" id="TIGR00527">
    <property type="entry name" value="gcvH"/>
    <property type="match status" value="1"/>
</dbReference>
<comment type="similarity">
    <text evidence="1">Belongs to the GcvH family.</text>
</comment>
<reference evidence="4" key="1">
    <citation type="submission" date="2023-09" db="EMBL/GenBank/DDBJ databases">
        <title>Genomes of two closely related lineages of the louse Polyplax serrata with different host specificities.</title>
        <authorList>
            <person name="Martinu J."/>
            <person name="Tarabai H."/>
            <person name="Stefka J."/>
            <person name="Hypsa V."/>
        </authorList>
    </citation>
    <scope>NUCLEOTIDE SEQUENCE [LARGE SCALE GENOMIC DNA]</scope>
    <source>
        <strain evidence="4">HR10_N</strain>
    </source>
</reference>
<proteinExistence type="inferred from homology"/>
<evidence type="ECO:0000313" key="5">
    <source>
        <dbReference type="Proteomes" id="UP001360424"/>
    </source>
</evidence>
<dbReference type="SUPFAM" id="SSF51230">
    <property type="entry name" value="Single hybrid motif"/>
    <property type="match status" value="1"/>
</dbReference>
<keyword evidence="5" id="KW-1185">Reference proteome</keyword>
<feature type="domain" description="Lipoyl-binding" evidence="3">
    <location>
        <begin position="24"/>
        <end position="107"/>
    </location>
</feature>
<dbReference type="Pfam" id="PF01597">
    <property type="entry name" value="GCV_H"/>
    <property type="match status" value="1"/>
</dbReference>
<gene>
    <name evidence="4" type="primary">gcvH</name>
    <name evidence="4" type="ORF">RQL38_01835</name>
</gene>
<dbReference type="CDD" id="cd06848">
    <property type="entry name" value="GCS_H"/>
    <property type="match status" value="1"/>
</dbReference>
<dbReference type="InterPro" id="IPR002930">
    <property type="entry name" value="GCV_H"/>
</dbReference>
<organism evidence="4 5">
    <name type="scientific">Candidatus Legionella polyplacis</name>
    <dbReference type="NCBI Taxonomy" id="2005262"/>
    <lineage>
        <taxon>Bacteria</taxon>
        <taxon>Pseudomonadati</taxon>
        <taxon>Pseudomonadota</taxon>
        <taxon>Gammaproteobacteria</taxon>
        <taxon>Legionellales</taxon>
        <taxon>Legionellaceae</taxon>
        <taxon>Legionella</taxon>
    </lineage>
</organism>
<dbReference type="EMBL" id="CP135136">
    <property type="protein sequence ID" value="WWR11887.1"/>
    <property type="molecule type" value="Genomic_DNA"/>
</dbReference>